<gene>
    <name evidence="3" type="ORF">LMG19083_04733</name>
</gene>
<organism evidence="3 4">
    <name type="scientific">Ralstonia psammae</name>
    <dbReference type="NCBI Taxonomy" id="3058598"/>
    <lineage>
        <taxon>Bacteria</taxon>
        <taxon>Pseudomonadati</taxon>
        <taxon>Pseudomonadota</taxon>
        <taxon>Betaproteobacteria</taxon>
        <taxon>Burkholderiales</taxon>
        <taxon>Burkholderiaceae</taxon>
        <taxon>Ralstonia</taxon>
    </lineage>
</organism>
<feature type="domain" description="Large polyvalent protein-associated" evidence="2">
    <location>
        <begin position="886"/>
        <end position="974"/>
    </location>
</feature>
<dbReference type="InterPro" id="IPR040677">
    <property type="entry name" value="LPD7"/>
</dbReference>
<feature type="region of interest" description="Disordered" evidence="1">
    <location>
        <begin position="986"/>
        <end position="1042"/>
    </location>
</feature>
<dbReference type="EMBL" id="CATZBU010000020">
    <property type="protein sequence ID" value="CAJ0808589.1"/>
    <property type="molecule type" value="Genomic_DNA"/>
</dbReference>
<feature type="region of interest" description="Disordered" evidence="1">
    <location>
        <begin position="378"/>
        <end position="442"/>
    </location>
</feature>
<feature type="compositionally biased region" description="Basic and acidic residues" evidence="1">
    <location>
        <begin position="1009"/>
        <end position="1027"/>
    </location>
</feature>
<evidence type="ECO:0000313" key="3">
    <source>
        <dbReference type="EMBL" id="CAJ0808589.1"/>
    </source>
</evidence>
<feature type="compositionally biased region" description="Basic and acidic residues" evidence="1">
    <location>
        <begin position="382"/>
        <end position="425"/>
    </location>
</feature>
<comment type="caution">
    <text evidence="3">The sequence shown here is derived from an EMBL/GenBank/DDBJ whole genome shotgun (WGS) entry which is preliminary data.</text>
</comment>
<protein>
    <recommendedName>
        <fullName evidence="2">Large polyvalent protein-associated domain-containing protein</fullName>
    </recommendedName>
</protein>
<name>A0ABM9JZS4_9RALS</name>
<evidence type="ECO:0000259" key="2">
    <source>
        <dbReference type="Pfam" id="PF18821"/>
    </source>
</evidence>
<evidence type="ECO:0000256" key="1">
    <source>
        <dbReference type="SAM" id="MobiDB-lite"/>
    </source>
</evidence>
<evidence type="ECO:0000313" key="4">
    <source>
        <dbReference type="Proteomes" id="UP001189813"/>
    </source>
</evidence>
<keyword evidence="4" id="KW-1185">Reference proteome</keyword>
<dbReference type="Proteomes" id="UP001189813">
    <property type="component" value="Unassembled WGS sequence"/>
</dbReference>
<accession>A0ABM9JZS4</accession>
<sequence length="1042" mass="116531">MLIRVRGNNDGVKAYLEKGQKQDREFGRDEMDERVILAGDLDLTDALIQTIATDAERYLHITLAFKEDELPREVLADITRDFEAFMFAAYRPDEYNFYAEAHVPRLKSYADRKSGELVERKVHIHVVVPSLNRLTGRRLDPFGKVEQQTRFLEAFQEHVNAKYGLASPRDNRRVAFTDSSEMISRYKGDAFDGSNRELRSAILDALLARDITRYEDFRALLSEFGEVRTRNAGRGNEYENVKPPGAAKGVNLKEYVFSREFVELNADGKRAAMEARVHAEYVVPGESRGTPTVFREALTEWHAVRAREVKYLNSGSPFYKIYREAPADEQRRLLAEREFQFYQPYGGLDGKAIDRGERSGYGERDAWRWAERNGGCGWGDPHPAHGREIEAQPGQRDRRGGHGRGGVDVDADRPIEAPESADRVRGLPLGGVDGHPTRGQELLSPDSLLELGVEQAERADALRWAGDFAGAGAGERRGVSQSAEDLAWRFVAARMYDAYQAGGPAERAHLRAASATKFTQYQFAPPPGAAGTPAPFGQRPGPRNLADIPGFDAIDSMPFELAWPSSSVRPNAINSQPVEADALNQHFQPPQPWPPAVGAGDILVQFNSRARPSTGREADSVLDQLARDLSERRAAGSDIERAEFREIKANLDAQRLMDTLSRTHGLIVEKYAITKGADGGDRIRAGTRNLNVSDFLTKELNLSWADAAQLLRTTYRAQTGREIEAPSPQRPEPTPVLWREFMLERASFGQAGRAVWAAQLGSERERRDAIRAAFRAARSAIGEDPKLSRAQVKAALSTARMTRVGRETALSRTITTERDTLRASRPSQEDRYLAYLAARGQRGDHAALFELQRLRPQEPPEDARRLTIRPARPVQPNAILYDGPVITHQVQRNGDVEYQRNGDALLVDQGESVRLWQNDRDAIEIALRLALQKFGPALELTGPLEFQMEAARVVADARLQVEFADGTINRLCRERKEDVARLAESRQRQSFEWGVGTQKRAPEGTVPGKTDRSPERHPDRLGHDSRDGGQYPHPDPDGDVER</sequence>
<dbReference type="Pfam" id="PF18821">
    <property type="entry name" value="LPD7"/>
    <property type="match status" value="1"/>
</dbReference>
<proteinExistence type="predicted"/>
<dbReference type="RefSeq" id="WP_316669229.1">
    <property type="nucleotide sequence ID" value="NZ_CATZBU010000020.1"/>
</dbReference>
<feature type="region of interest" description="Disordered" evidence="1">
    <location>
        <begin position="523"/>
        <end position="542"/>
    </location>
</feature>
<reference evidence="3 4" key="1">
    <citation type="submission" date="2023-07" db="EMBL/GenBank/DDBJ databases">
        <authorList>
            <person name="Peeters C."/>
        </authorList>
    </citation>
    <scope>NUCLEOTIDE SEQUENCE [LARGE SCALE GENOMIC DNA]</scope>
    <source>
        <strain evidence="3 4">LMG 19083</strain>
    </source>
</reference>